<gene>
    <name evidence="12" type="ORF">BEMITA_LOCUS8535</name>
</gene>
<dbReference type="Proteomes" id="UP001152759">
    <property type="component" value="Chromosome 5"/>
</dbReference>
<keyword evidence="2" id="KW-0479">Metal-binding</keyword>
<keyword evidence="9" id="KW-0539">Nucleus</keyword>
<dbReference type="AlphaFoldDB" id="A0A9P0AEA4"/>
<keyword evidence="8" id="KW-0804">Transcription</keyword>
<keyword evidence="6" id="KW-0805">Transcription regulation</keyword>
<reference evidence="12" key="1">
    <citation type="submission" date="2021-12" db="EMBL/GenBank/DDBJ databases">
        <authorList>
            <person name="King R."/>
        </authorList>
    </citation>
    <scope>NUCLEOTIDE SEQUENCE</scope>
</reference>
<dbReference type="EMBL" id="OU963866">
    <property type="protein sequence ID" value="CAH0389737.1"/>
    <property type="molecule type" value="Genomic_DNA"/>
</dbReference>
<evidence type="ECO:0000256" key="2">
    <source>
        <dbReference type="ARBA" id="ARBA00022723"/>
    </source>
</evidence>
<dbReference type="PROSITE" id="PS00028">
    <property type="entry name" value="ZINC_FINGER_C2H2_1"/>
    <property type="match status" value="3"/>
</dbReference>
<accession>A0A9P0AEA4</accession>
<keyword evidence="13" id="KW-1185">Reference proteome</keyword>
<dbReference type="Pfam" id="PF00096">
    <property type="entry name" value="zf-C2H2"/>
    <property type="match status" value="2"/>
</dbReference>
<feature type="domain" description="C2H2-type" evidence="11">
    <location>
        <begin position="55"/>
        <end position="82"/>
    </location>
</feature>
<evidence type="ECO:0000256" key="9">
    <source>
        <dbReference type="ARBA" id="ARBA00023242"/>
    </source>
</evidence>
<evidence type="ECO:0000256" key="7">
    <source>
        <dbReference type="ARBA" id="ARBA00023125"/>
    </source>
</evidence>
<evidence type="ECO:0000256" key="3">
    <source>
        <dbReference type="ARBA" id="ARBA00022737"/>
    </source>
</evidence>
<keyword evidence="3" id="KW-0677">Repeat</keyword>
<name>A0A9P0AEA4_BEMTA</name>
<dbReference type="InterPro" id="IPR013087">
    <property type="entry name" value="Znf_C2H2_type"/>
</dbReference>
<dbReference type="GO" id="GO:0003677">
    <property type="term" value="F:DNA binding"/>
    <property type="evidence" value="ECO:0007669"/>
    <property type="project" value="UniProtKB-KW"/>
</dbReference>
<keyword evidence="7" id="KW-0238">DNA-binding</keyword>
<sequence>METFCDYCQKNLSTPSKFKQHMYLKHGEEVILGICHSRISELPSNNDEDAADRPFACQICGARYKNKRTLSAHRKLHSKESYCDICHKGFSSPSKFRDHMLFVHEVHVILNTYNKSNS</sequence>
<dbReference type="GO" id="GO:0000981">
    <property type="term" value="F:DNA-binding transcription factor activity, RNA polymerase II-specific"/>
    <property type="evidence" value="ECO:0007669"/>
    <property type="project" value="TreeGrafter"/>
</dbReference>
<evidence type="ECO:0000256" key="1">
    <source>
        <dbReference type="ARBA" id="ARBA00004123"/>
    </source>
</evidence>
<dbReference type="PANTHER" id="PTHR24394:SF29">
    <property type="entry name" value="MYONEURIN"/>
    <property type="match status" value="1"/>
</dbReference>
<evidence type="ECO:0000256" key="8">
    <source>
        <dbReference type="ARBA" id="ARBA00023163"/>
    </source>
</evidence>
<evidence type="ECO:0000256" key="5">
    <source>
        <dbReference type="ARBA" id="ARBA00022833"/>
    </source>
</evidence>
<organism evidence="12 13">
    <name type="scientific">Bemisia tabaci</name>
    <name type="common">Sweetpotato whitefly</name>
    <name type="synonym">Aleurodes tabaci</name>
    <dbReference type="NCBI Taxonomy" id="7038"/>
    <lineage>
        <taxon>Eukaryota</taxon>
        <taxon>Metazoa</taxon>
        <taxon>Ecdysozoa</taxon>
        <taxon>Arthropoda</taxon>
        <taxon>Hexapoda</taxon>
        <taxon>Insecta</taxon>
        <taxon>Pterygota</taxon>
        <taxon>Neoptera</taxon>
        <taxon>Paraneoptera</taxon>
        <taxon>Hemiptera</taxon>
        <taxon>Sternorrhyncha</taxon>
        <taxon>Aleyrodoidea</taxon>
        <taxon>Aleyrodidae</taxon>
        <taxon>Aleyrodinae</taxon>
        <taxon>Bemisia</taxon>
    </lineage>
</organism>
<dbReference type="Gene3D" id="3.30.160.60">
    <property type="entry name" value="Classic Zinc Finger"/>
    <property type="match status" value="1"/>
</dbReference>
<dbReference type="PROSITE" id="PS50157">
    <property type="entry name" value="ZINC_FINGER_C2H2_2"/>
    <property type="match status" value="1"/>
</dbReference>
<keyword evidence="5" id="KW-0862">Zinc</keyword>
<keyword evidence="4 10" id="KW-0863">Zinc-finger</keyword>
<dbReference type="SUPFAM" id="SSF57667">
    <property type="entry name" value="beta-beta-alpha zinc fingers"/>
    <property type="match status" value="1"/>
</dbReference>
<dbReference type="InterPro" id="IPR036236">
    <property type="entry name" value="Znf_C2H2_sf"/>
</dbReference>
<evidence type="ECO:0000256" key="10">
    <source>
        <dbReference type="PROSITE-ProRule" id="PRU00042"/>
    </source>
</evidence>
<dbReference type="Pfam" id="PF13894">
    <property type="entry name" value="zf-C2H2_4"/>
    <property type="match status" value="1"/>
</dbReference>
<dbReference type="SMART" id="SM00355">
    <property type="entry name" value="ZnF_C2H2"/>
    <property type="match status" value="3"/>
</dbReference>
<dbReference type="PANTHER" id="PTHR24394">
    <property type="entry name" value="ZINC FINGER PROTEIN"/>
    <property type="match status" value="1"/>
</dbReference>
<protein>
    <recommendedName>
        <fullName evidence="11">C2H2-type domain-containing protein</fullName>
    </recommendedName>
</protein>
<evidence type="ECO:0000313" key="12">
    <source>
        <dbReference type="EMBL" id="CAH0389737.1"/>
    </source>
</evidence>
<dbReference type="GO" id="GO:0005634">
    <property type="term" value="C:nucleus"/>
    <property type="evidence" value="ECO:0007669"/>
    <property type="project" value="UniProtKB-SubCell"/>
</dbReference>
<evidence type="ECO:0000259" key="11">
    <source>
        <dbReference type="PROSITE" id="PS50157"/>
    </source>
</evidence>
<dbReference type="FunFam" id="3.30.160.60:FF:000322">
    <property type="entry name" value="GDNF-inducible zinc finger protein 1"/>
    <property type="match status" value="1"/>
</dbReference>
<evidence type="ECO:0000256" key="6">
    <source>
        <dbReference type="ARBA" id="ARBA00023015"/>
    </source>
</evidence>
<comment type="subcellular location">
    <subcellularLocation>
        <location evidence="1">Nucleus</location>
    </subcellularLocation>
</comment>
<dbReference type="GO" id="GO:0008270">
    <property type="term" value="F:zinc ion binding"/>
    <property type="evidence" value="ECO:0007669"/>
    <property type="project" value="UniProtKB-KW"/>
</dbReference>
<evidence type="ECO:0000313" key="13">
    <source>
        <dbReference type="Proteomes" id="UP001152759"/>
    </source>
</evidence>
<proteinExistence type="predicted"/>
<evidence type="ECO:0000256" key="4">
    <source>
        <dbReference type="ARBA" id="ARBA00022771"/>
    </source>
</evidence>